<name>A0A8X6YM72_9ARAC</name>
<organism evidence="1 2">
    <name type="scientific">Trichonephila inaurata madagascariensis</name>
    <dbReference type="NCBI Taxonomy" id="2747483"/>
    <lineage>
        <taxon>Eukaryota</taxon>
        <taxon>Metazoa</taxon>
        <taxon>Ecdysozoa</taxon>
        <taxon>Arthropoda</taxon>
        <taxon>Chelicerata</taxon>
        <taxon>Arachnida</taxon>
        <taxon>Araneae</taxon>
        <taxon>Araneomorphae</taxon>
        <taxon>Entelegynae</taxon>
        <taxon>Araneoidea</taxon>
        <taxon>Nephilidae</taxon>
        <taxon>Trichonephila</taxon>
        <taxon>Trichonephila inaurata</taxon>
    </lineage>
</organism>
<accession>A0A8X6YM72</accession>
<keyword evidence="2" id="KW-1185">Reference proteome</keyword>
<evidence type="ECO:0000313" key="2">
    <source>
        <dbReference type="Proteomes" id="UP000886998"/>
    </source>
</evidence>
<proteinExistence type="predicted"/>
<sequence length="102" mass="11639">MKYSLVSFSRCTGDRLAVRTSEFFVPTSPSLFLKKPRISRRRSPATSRQTRRGYTMGLRPLHYDYSPSGIEDSRIKTMDNYPKATCSVSNPQASYIFSICQS</sequence>
<dbReference type="Proteomes" id="UP000886998">
    <property type="component" value="Unassembled WGS sequence"/>
</dbReference>
<gene>
    <name evidence="1" type="ORF">TNIN_326171</name>
</gene>
<reference evidence="1" key="1">
    <citation type="submission" date="2020-08" db="EMBL/GenBank/DDBJ databases">
        <title>Multicomponent nature underlies the extraordinary mechanical properties of spider dragline silk.</title>
        <authorList>
            <person name="Kono N."/>
            <person name="Nakamura H."/>
            <person name="Mori M."/>
            <person name="Yoshida Y."/>
            <person name="Ohtoshi R."/>
            <person name="Malay A.D."/>
            <person name="Moran D.A.P."/>
            <person name="Tomita M."/>
            <person name="Numata K."/>
            <person name="Arakawa K."/>
        </authorList>
    </citation>
    <scope>NUCLEOTIDE SEQUENCE</scope>
</reference>
<evidence type="ECO:0000313" key="1">
    <source>
        <dbReference type="EMBL" id="GFY74502.1"/>
    </source>
</evidence>
<comment type="caution">
    <text evidence="1">The sequence shown here is derived from an EMBL/GenBank/DDBJ whole genome shotgun (WGS) entry which is preliminary data.</text>
</comment>
<protein>
    <submittedName>
        <fullName evidence="1">Uncharacterized protein</fullName>
    </submittedName>
</protein>
<dbReference type="AlphaFoldDB" id="A0A8X6YM72"/>
<dbReference type="EMBL" id="BMAV01020789">
    <property type="protein sequence ID" value="GFY74502.1"/>
    <property type="molecule type" value="Genomic_DNA"/>
</dbReference>